<accession>A0A9N8ZH47</accession>
<proteinExistence type="predicted"/>
<sequence>MPAIKSRDIYNSNLIVDDDMVKFREWNIQELCFKRKGESERVNVKNSSNTSHVFILLVNFYIVSDASPVPYHRTNTLNLSSLTYATLAVPGTICLRSKYFISLSSNSPSVAKIEVVTKRRRNARTNVKAN</sequence>
<comment type="caution">
    <text evidence="1">The sequence shown here is derived from an EMBL/GenBank/DDBJ whole genome shotgun (WGS) entry which is preliminary data.</text>
</comment>
<evidence type="ECO:0000313" key="1">
    <source>
        <dbReference type="EMBL" id="CAG8495442.1"/>
    </source>
</evidence>
<dbReference type="Proteomes" id="UP000789706">
    <property type="component" value="Unassembled WGS sequence"/>
</dbReference>
<organism evidence="1 2">
    <name type="scientific">Diversispora eburnea</name>
    <dbReference type="NCBI Taxonomy" id="1213867"/>
    <lineage>
        <taxon>Eukaryota</taxon>
        <taxon>Fungi</taxon>
        <taxon>Fungi incertae sedis</taxon>
        <taxon>Mucoromycota</taxon>
        <taxon>Glomeromycotina</taxon>
        <taxon>Glomeromycetes</taxon>
        <taxon>Diversisporales</taxon>
        <taxon>Diversisporaceae</taxon>
        <taxon>Diversispora</taxon>
    </lineage>
</organism>
<dbReference type="AlphaFoldDB" id="A0A9N8ZH47"/>
<evidence type="ECO:0000313" key="2">
    <source>
        <dbReference type="Proteomes" id="UP000789706"/>
    </source>
</evidence>
<keyword evidence="2" id="KW-1185">Reference proteome</keyword>
<protein>
    <submittedName>
        <fullName evidence="1">10035_t:CDS:1</fullName>
    </submittedName>
</protein>
<dbReference type="EMBL" id="CAJVPK010000331">
    <property type="protein sequence ID" value="CAG8495442.1"/>
    <property type="molecule type" value="Genomic_DNA"/>
</dbReference>
<gene>
    <name evidence="1" type="ORF">DEBURN_LOCUS4395</name>
</gene>
<reference evidence="1" key="1">
    <citation type="submission" date="2021-06" db="EMBL/GenBank/DDBJ databases">
        <authorList>
            <person name="Kallberg Y."/>
            <person name="Tangrot J."/>
            <person name="Rosling A."/>
        </authorList>
    </citation>
    <scope>NUCLEOTIDE SEQUENCE</scope>
    <source>
        <strain evidence="1">AZ414A</strain>
    </source>
</reference>
<name>A0A9N8ZH47_9GLOM</name>